<keyword evidence="2" id="KW-1185">Reference proteome</keyword>
<sequence length="100" mass="12103">MCSTRWESLDTVVFLRWRAAIDDNSHCETAVLPRYVELTYKSRSENKSREGGITWISITLTINWILARYRRGEERRDEREREWDQRRTTKISRELRVEAP</sequence>
<evidence type="ECO:0000313" key="1">
    <source>
        <dbReference type="EMBL" id="KYM91664.1"/>
    </source>
</evidence>
<protein>
    <submittedName>
        <fullName evidence="1">Uncharacterized protein</fullName>
    </submittedName>
</protein>
<accession>A0A195BTT9</accession>
<gene>
    <name evidence="1" type="ORF">ALC53_01421</name>
</gene>
<dbReference type="AlphaFoldDB" id="A0A195BTT9"/>
<dbReference type="EMBL" id="KQ976406">
    <property type="protein sequence ID" value="KYM91664.1"/>
    <property type="molecule type" value="Genomic_DNA"/>
</dbReference>
<dbReference type="Proteomes" id="UP000078540">
    <property type="component" value="Unassembled WGS sequence"/>
</dbReference>
<name>A0A195BTT9_9HYME</name>
<proteinExistence type="predicted"/>
<organism evidence="1 2">
    <name type="scientific">Atta colombica</name>
    <dbReference type="NCBI Taxonomy" id="520822"/>
    <lineage>
        <taxon>Eukaryota</taxon>
        <taxon>Metazoa</taxon>
        <taxon>Ecdysozoa</taxon>
        <taxon>Arthropoda</taxon>
        <taxon>Hexapoda</taxon>
        <taxon>Insecta</taxon>
        <taxon>Pterygota</taxon>
        <taxon>Neoptera</taxon>
        <taxon>Endopterygota</taxon>
        <taxon>Hymenoptera</taxon>
        <taxon>Apocrita</taxon>
        <taxon>Aculeata</taxon>
        <taxon>Formicoidea</taxon>
        <taxon>Formicidae</taxon>
        <taxon>Myrmicinae</taxon>
        <taxon>Atta</taxon>
    </lineage>
</organism>
<reference evidence="1 2" key="1">
    <citation type="submission" date="2015-09" db="EMBL/GenBank/DDBJ databases">
        <title>Atta colombica WGS genome.</title>
        <authorList>
            <person name="Nygaard S."/>
            <person name="Hu H."/>
            <person name="Boomsma J."/>
            <person name="Zhang G."/>
        </authorList>
    </citation>
    <scope>NUCLEOTIDE SEQUENCE [LARGE SCALE GENOMIC DNA]</scope>
    <source>
        <strain evidence="1">Treedump-2</strain>
        <tissue evidence="1">Whole body</tissue>
    </source>
</reference>
<evidence type="ECO:0000313" key="2">
    <source>
        <dbReference type="Proteomes" id="UP000078540"/>
    </source>
</evidence>